<dbReference type="AlphaFoldDB" id="A0A1L3NMC4"/>
<feature type="transmembrane region" description="Helical" evidence="1">
    <location>
        <begin position="12"/>
        <end position="35"/>
    </location>
</feature>
<dbReference type="Proteomes" id="UP000182204">
    <property type="component" value="Chromosome"/>
</dbReference>
<proteinExistence type="predicted"/>
<name>A0A1L3NMC4_CLOSG</name>
<gene>
    <name evidence="2" type="ORF">NPD5_1300</name>
</gene>
<sequence>MDNNILATKYGALFKFTPILYILDIFEVLSGYISVRLASSINIFFVLIVCLSWSLIMMFLSTYIFAKRDFD</sequence>
<organism evidence="2 3">
    <name type="scientific">Clostridium sporogenes</name>
    <dbReference type="NCBI Taxonomy" id="1509"/>
    <lineage>
        <taxon>Bacteria</taxon>
        <taxon>Bacillati</taxon>
        <taxon>Bacillota</taxon>
        <taxon>Clostridia</taxon>
        <taxon>Eubacteriales</taxon>
        <taxon>Clostridiaceae</taxon>
        <taxon>Clostridium</taxon>
    </lineage>
</organism>
<evidence type="ECO:0000313" key="2">
    <source>
        <dbReference type="EMBL" id="APH17260.1"/>
    </source>
</evidence>
<protein>
    <submittedName>
        <fullName evidence="2">Putative membrane protein</fullName>
    </submittedName>
</protein>
<evidence type="ECO:0000313" key="3">
    <source>
        <dbReference type="Proteomes" id="UP000182204"/>
    </source>
</evidence>
<keyword evidence="1" id="KW-0472">Membrane</keyword>
<dbReference type="EMBL" id="CP013243">
    <property type="protein sequence ID" value="APH17260.1"/>
    <property type="molecule type" value="Genomic_DNA"/>
</dbReference>
<evidence type="ECO:0000256" key="1">
    <source>
        <dbReference type="SAM" id="Phobius"/>
    </source>
</evidence>
<keyword evidence="1" id="KW-1133">Transmembrane helix</keyword>
<feature type="transmembrane region" description="Helical" evidence="1">
    <location>
        <begin position="41"/>
        <end position="66"/>
    </location>
</feature>
<dbReference type="STRING" id="413999.CBO0767"/>
<accession>A0A1L3NMC4</accession>
<reference evidence="2 3" key="1">
    <citation type="submission" date="2015-11" db="EMBL/GenBank/DDBJ databases">
        <authorList>
            <person name="Hill K.K."/>
            <person name="Shirey T.B."/>
            <person name="Raphael B."/>
            <person name="Daligault H.E."/>
            <person name="Davenport K.W."/>
            <person name="Bruce D.C."/>
            <person name="Foley B.T."/>
            <person name="Johnson S.L."/>
        </authorList>
    </citation>
    <scope>NUCLEOTIDE SEQUENCE [LARGE SCALE GENOMIC DNA]</scope>
    <source>
        <strain evidence="2 3">CDC_1632</strain>
    </source>
</reference>
<keyword evidence="1" id="KW-0812">Transmembrane</keyword>